<protein>
    <submittedName>
        <fullName evidence="2">Uncharacterized protein</fullName>
    </submittedName>
</protein>
<keyword evidence="1" id="KW-1133">Transmembrane helix</keyword>
<feature type="transmembrane region" description="Helical" evidence="1">
    <location>
        <begin position="7"/>
        <end position="27"/>
    </location>
</feature>
<gene>
    <name evidence="2" type="ORF">G0D72_21605</name>
</gene>
<accession>A0A702DHC4</accession>
<name>A0A702DHC4_SALDZ</name>
<keyword evidence="1" id="KW-0472">Membrane</keyword>
<evidence type="ECO:0000256" key="1">
    <source>
        <dbReference type="SAM" id="Phobius"/>
    </source>
</evidence>
<reference evidence="2" key="2">
    <citation type="submission" date="2018-07" db="EMBL/GenBank/DDBJ databases">
        <authorList>
            <consortium name="NCBI Pathogen Detection Project"/>
        </authorList>
    </citation>
    <scope>NUCLEOTIDE SEQUENCE</scope>
    <source>
        <strain evidence="2">11-3796</strain>
    </source>
</reference>
<keyword evidence="1" id="KW-0812">Transmembrane</keyword>
<sequence>MSLINIDLIPVGMVSYISILLLIITLYQQYDFVKQNSLSTQSIKLKAKFAVFDLNVSLLSALATCNRDKAGIRRMEESQTPHQSKIIVPE</sequence>
<evidence type="ECO:0000313" key="2">
    <source>
        <dbReference type="EMBL" id="HAC6771611.1"/>
    </source>
</evidence>
<organism evidence="2">
    <name type="scientific">Salmonella diarizonae</name>
    <dbReference type="NCBI Taxonomy" id="59204"/>
    <lineage>
        <taxon>Bacteria</taxon>
        <taxon>Pseudomonadati</taxon>
        <taxon>Pseudomonadota</taxon>
        <taxon>Gammaproteobacteria</taxon>
        <taxon>Enterobacterales</taxon>
        <taxon>Enterobacteriaceae</taxon>
        <taxon>Salmonella</taxon>
    </lineage>
</organism>
<reference evidence="2" key="1">
    <citation type="journal article" date="2018" name="Genome Biol.">
        <title>SKESA: strategic k-mer extension for scrupulous assemblies.</title>
        <authorList>
            <person name="Souvorov A."/>
            <person name="Agarwala R."/>
            <person name="Lipman D.J."/>
        </authorList>
    </citation>
    <scope>NUCLEOTIDE SEQUENCE</scope>
    <source>
        <strain evidence="2">11-3796</strain>
    </source>
</reference>
<dbReference type="AlphaFoldDB" id="A0A702DHC4"/>
<comment type="caution">
    <text evidence="2">The sequence shown here is derived from an EMBL/GenBank/DDBJ whole genome shotgun (WGS) entry which is preliminary data.</text>
</comment>
<proteinExistence type="predicted"/>
<dbReference type="EMBL" id="DAAMIJ010000089">
    <property type="protein sequence ID" value="HAC6771611.1"/>
    <property type="molecule type" value="Genomic_DNA"/>
</dbReference>